<dbReference type="SUPFAM" id="SSF50475">
    <property type="entry name" value="FMN-binding split barrel"/>
    <property type="match status" value="1"/>
</dbReference>
<gene>
    <name evidence="1" type="ORF">DSL99_2701</name>
</gene>
<dbReference type="AlphaFoldDB" id="A0A4Q0PLG7"/>
<dbReference type="Proteomes" id="UP000290608">
    <property type="component" value="Unassembled WGS sequence"/>
</dbReference>
<reference evidence="1 2" key="1">
    <citation type="submission" date="2018-07" db="EMBL/GenBank/DDBJ databases">
        <title>Leeuwenhoekiella genomics.</title>
        <authorList>
            <person name="Tahon G."/>
            <person name="Willems A."/>
        </authorList>
    </citation>
    <scope>NUCLEOTIDE SEQUENCE [LARGE SCALE GENOMIC DNA]</scope>
    <source>
        <strain evidence="1 2">LMG 1345</strain>
    </source>
</reference>
<name>A0A4Q0PLG7_9FLAO</name>
<dbReference type="STRING" id="1122159.SAMN02745246_02981"/>
<evidence type="ECO:0000313" key="1">
    <source>
        <dbReference type="EMBL" id="RXG27910.1"/>
    </source>
</evidence>
<evidence type="ECO:0000313" key="2">
    <source>
        <dbReference type="Proteomes" id="UP000290608"/>
    </source>
</evidence>
<accession>A0A4Q0PLG7</accession>
<dbReference type="Gene3D" id="2.30.110.10">
    <property type="entry name" value="Electron Transport, Fmn-binding Protein, Chain A"/>
    <property type="match status" value="1"/>
</dbReference>
<protein>
    <submittedName>
        <fullName evidence="1">Uncharacterized protein</fullName>
    </submittedName>
</protein>
<comment type="caution">
    <text evidence="1">The sequence shown here is derived from an EMBL/GenBank/DDBJ whole genome shotgun (WGS) entry which is preliminary data.</text>
</comment>
<sequence length="120" mass="14010">MNNDELKTEMVELTKFLEGTDQKYILEKENSRMEAFVNYVTGFEIEITSWEGKFKLSQDKNKKDQAAAKDTLTTNYTKATPSYLDLIYANHIKKARAYSAHYQNLNRHNYHYSLVTTPNS</sequence>
<dbReference type="EMBL" id="QOVL01000013">
    <property type="protein sequence ID" value="RXG27910.1"/>
    <property type="molecule type" value="Genomic_DNA"/>
</dbReference>
<organism evidence="1 2">
    <name type="scientific">Leeuwenhoekiella marinoflava</name>
    <dbReference type="NCBI Taxonomy" id="988"/>
    <lineage>
        <taxon>Bacteria</taxon>
        <taxon>Pseudomonadati</taxon>
        <taxon>Bacteroidota</taxon>
        <taxon>Flavobacteriia</taxon>
        <taxon>Flavobacteriales</taxon>
        <taxon>Flavobacteriaceae</taxon>
        <taxon>Leeuwenhoekiella</taxon>
    </lineage>
</organism>
<proteinExistence type="predicted"/>
<dbReference type="InterPro" id="IPR012349">
    <property type="entry name" value="Split_barrel_FMN-bd"/>
</dbReference>